<evidence type="ECO:0000313" key="2">
    <source>
        <dbReference type="WBParaSite" id="MBELARI_LOCUS9610"/>
    </source>
</evidence>
<accession>A0AAF3JC74</accession>
<sequence length="116" mass="13256">MLTGAILAASMVKDIQLQVENRNPNVFVFEQTYASKASVFAIDESIVVKLGEYRRDKPTLDNCWRPVSRTKPLRLEYFQIGLPANGGMRMMNGFRDRDDQVFSRLLPITFGWDPAN</sequence>
<dbReference type="Proteomes" id="UP000887575">
    <property type="component" value="Unassembled WGS sequence"/>
</dbReference>
<dbReference type="WBParaSite" id="MBELARI_LOCUS9610">
    <property type="protein sequence ID" value="MBELARI_LOCUS9610"/>
    <property type="gene ID" value="MBELARI_LOCUS9610"/>
</dbReference>
<name>A0AAF3JC74_9BILA</name>
<keyword evidence="1" id="KW-1185">Reference proteome</keyword>
<proteinExistence type="predicted"/>
<organism evidence="1 2">
    <name type="scientific">Mesorhabditis belari</name>
    <dbReference type="NCBI Taxonomy" id="2138241"/>
    <lineage>
        <taxon>Eukaryota</taxon>
        <taxon>Metazoa</taxon>
        <taxon>Ecdysozoa</taxon>
        <taxon>Nematoda</taxon>
        <taxon>Chromadorea</taxon>
        <taxon>Rhabditida</taxon>
        <taxon>Rhabditina</taxon>
        <taxon>Rhabditomorpha</taxon>
        <taxon>Rhabditoidea</taxon>
        <taxon>Rhabditidae</taxon>
        <taxon>Mesorhabditinae</taxon>
        <taxon>Mesorhabditis</taxon>
    </lineage>
</organism>
<dbReference type="AlphaFoldDB" id="A0AAF3JC74"/>
<reference evidence="2" key="1">
    <citation type="submission" date="2024-02" db="UniProtKB">
        <authorList>
            <consortium name="WormBaseParasite"/>
        </authorList>
    </citation>
    <scope>IDENTIFICATION</scope>
</reference>
<protein>
    <submittedName>
        <fullName evidence="2">Uncharacterized protein</fullName>
    </submittedName>
</protein>
<evidence type="ECO:0000313" key="1">
    <source>
        <dbReference type="Proteomes" id="UP000887575"/>
    </source>
</evidence>